<feature type="domain" description="Nudix hydrolase" evidence="3">
    <location>
        <begin position="1"/>
        <end position="143"/>
    </location>
</feature>
<sequence>MQIRNKVIISVIHQGQVLLAEGYDPHREFLFYIPVGGGLEFGETLEAAAKRELFEELGITAHALQFLGFHESHFEYQGIPEHEIMFHYLCSIDDSVREALPETGTESDGVPFKVLWFSRDELATVKQQLVPPGIYEPLQSQLQ</sequence>
<keyword evidence="2" id="KW-0378">Hydrolase</keyword>
<dbReference type="CDD" id="cd04688">
    <property type="entry name" value="NUDIX_Hydrolase"/>
    <property type="match status" value="1"/>
</dbReference>
<evidence type="ECO:0000313" key="4">
    <source>
        <dbReference type="EMBL" id="QDT24670.1"/>
    </source>
</evidence>
<gene>
    <name evidence="4" type="ORF">HG66A1_65050</name>
</gene>
<dbReference type="GO" id="GO:0016787">
    <property type="term" value="F:hydrolase activity"/>
    <property type="evidence" value="ECO:0007669"/>
    <property type="project" value="UniProtKB-KW"/>
</dbReference>
<dbReference type="PANTHER" id="PTHR43046:SF14">
    <property type="entry name" value="MUTT_NUDIX FAMILY PROTEIN"/>
    <property type="match status" value="1"/>
</dbReference>
<name>A0A517PZ79_9PLAN</name>
<accession>A0A517PZ79</accession>
<comment type="cofactor">
    <cofactor evidence="1">
        <name>Mg(2+)</name>
        <dbReference type="ChEBI" id="CHEBI:18420"/>
    </cofactor>
</comment>
<organism evidence="4 5">
    <name type="scientific">Gimesia chilikensis</name>
    <dbReference type="NCBI Taxonomy" id="2605989"/>
    <lineage>
        <taxon>Bacteria</taxon>
        <taxon>Pseudomonadati</taxon>
        <taxon>Planctomycetota</taxon>
        <taxon>Planctomycetia</taxon>
        <taxon>Planctomycetales</taxon>
        <taxon>Planctomycetaceae</taxon>
        <taxon>Gimesia</taxon>
    </lineage>
</organism>
<proteinExistence type="predicted"/>
<dbReference type="RefSeq" id="WP_145193543.1">
    <property type="nucleotide sequence ID" value="NZ_CP036266.1"/>
</dbReference>
<dbReference type="OrthoDB" id="7376250at2"/>
<dbReference type="InterPro" id="IPR015797">
    <property type="entry name" value="NUDIX_hydrolase-like_dom_sf"/>
</dbReference>
<dbReference type="SUPFAM" id="SSF55811">
    <property type="entry name" value="Nudix"/>
    <property type="match status" value="1"/>
</dbReference>
<dbReference type="PANTHER" id="PTHR43046">
    <property type="entry name" value="GDP-MANNOSE MANNOSYL HYDROLASE"/>
    <property type="match status" value="1"/>
</dbReference>
<dbReference type="InterPro" id="IPR020084">
    <property type="entry name" value="NUDIX_hydrolase_CS"/>
</dbReference>
<evidence type="ECO:0000259" key="3">
    <source>
        <dbReference type="PROSITE" id="PS51462"/>
    </source>
</evidence>
<evidence type="ECO:0000313" key="5">
    <source>
        <dbReference type="Proteomes" id="UP000320421"/>
    </source>
</evidence>
<dbReference type="Pfam" id="PF00293">
    <property type="entry name" value="NUDIX"/>
    <property type="match status" value="1"/>
</dbReference>
<dbReference type="Gene3D" id="3.90.79.10">
    <property type="entry name" value="Nucleoside Triphosphate Pyrophosphohydrolase"/>
    <property type="match status" value="1"/>
</dbReference>
<keyword evidence="5" id="KW-1185">Reference proteome</keyword>
<protein>
    <submittedName>
        <fullName evidence="4">NADH pyrophosphatase</fullName>
    </submittedName>
</protein>
<dbReference type="InterPro" id="IPR000086">
    <property type="entry name" value="NUDIX_hydrolase_dom"/>
</dbReference>
<dbReference type="Proteomes" id="UP000320421">
    <property type="component" value="Chromosome"/>
</dbReference>
<evidence type="ECO:0000256" key="1">
    <source>
        <dbReference type="ARBA" id="ARBA00001946"/>
    </source>
</evidence>
<dbReference type="AlphaFoldDB" id="A0A517PZ79"/>
<dbReference type="PROSITE" id="PS00893">
    <property type="entry name" value="NUDIX_BOX"/>
    <property type="match status" value="1"/>
</dbReference>
<dbReference type="PROSITE" id="PS51462">
    <property type="entry name" value="NUDIX"/>
    <property type="match status" value="1"/>
</dbReference>
<reference evidence="4 5" key="1">
    <citation type="submission" date="2019-02" db="EMBL/GenBank/DDBJ databases">
        <title>Deep-cultivation of Planctomycetes and their phenomic and genomic characterization uncovers novel biology.</title>
        <authorList>
            <person name="Wiegand S."/>
            <person name="Jogler M."/>
            <person name="Boedeker C."/>
            <person name="Pinto D."/>
            <person name="Vollmers J."/>
            <person name="Rivas-Marin E."/>
            <person name="Kohn T."/>
            <person name="Peeters S.H."/>
            <person name="Heuer A."/>
            <person name="Rast P."/>
            <person name="Oberbeckmann S."/>
            <person name="Bunk B."/>
            <person name="Jeske O."/>
            <person name="Meyerdierks A."/>
            <person name="Storesund J.E."/>
            <person name="Kallscheuer N."/>
            <person name="Luecker S."/>
            <person name="Lage O.M."/>
            <person name="Pohl T."/>
            <person name="Merkel B.J."/>
            <person name="Hornburger P."/>
            <person name="Mueller R.-W."/>
            <person name="Bruemmer F."/>
            <person name="Labrenz M."/>
            <person name="Spormann A.M."/>
            <person name="Op den Camp H."/>
            <person name="Overmann J."/>
            <person name="Amann R."/>
            <person name="Jetten M.S.M."/>
            <person name="Mascher T."/>
            <person name="Medema M.H."/>
            <person name="Devos D.P."/>
            <person name="Kaster A.-K."/>
            <person name="Ovreas L."/>
            <person name="Rohde M."/>
            <person name="Galperin M.Y."/>
            <person name="Jogler C."/>
        </authorList>
    </citation>
    <scope>NUCLEOTIDE SEQUENCE [LARGE SCALE GENOMIC DNA]</scope>
    <source>
        <strain evidence="4 5">HG66A1</strain>
    </source>
</reference>
<dbReference type="EMBL" id="CP036266">
    <property type="protein sequence ID" value="QDT24670.1"/>
    <property type="molecule type" value="Genomic_DNA"/>
</dbReference>
<evidence type="ECO:0000256" key="2">
    <source>
        <dbReference type="ARBA" id="ARBA00022801"/>
    </source>
</evidence>